<dbReference type="NCBIfam" id="TIGR01439">
    <property type="entry name" value="lp_hng_hel_AbrB"/>
    <property type="match status" value="1"/>
</dbReference>
<dbReference type="SUPFAM" id="SSF89447">
    <property type="entry name" value="AbrB/MazE/MraZ-like"/>
    <property type="match status" value="1"/>
</dbReference>
<dbReference type="PROSITE" id="PS51740">
    <property type="entry name" value="SPOVT_ABRB"/>
    <property type="match status" value="1"/>
</dbReference>
<comment type="caution">
    <text evidence="3">The sequence shown here is derived from an EMBL/GenBank/DDBJ whole genome shotgun (WGS) entry which is preliminary data.</text>
</comment>
<keyword evidence="1 3" id="KW-0238">DNA-binding</keyword>
<dbReference type="InterPro" id="IPR007159">
    <property type="entry name" value="SpoVT-AbrB_dom"/>
</dbReference>
<name>A0A5D4MC79_9BACI</name>
<dbReference type="SMART" id="SM00966">
    <property type="entry name" value="SpoVT_AbrB"/>
    <property type="match status" value="1"/>
</dbReference>
<dbReference type="AlphaFoldDB" id="A0A5D4MC79"/>
<evidence type="ECO:0000313" key="4">
    <source>
        <dbReference type="Proteomes" id="UP000325182"/>
    </source>
</evidence>
<dbReference type="RefSeq" id="WP_148954018.1">
    <property type="nucleotide sequence ID" value="NZ_VTEG01000007.1"/>
</dbReference>
<dbReference type="GO" id="GO:0003677">
    <property type="term" value="F:DNA binding"/>
    <property type="evidence" value="ECO:0007669"/>
    <property type="project" value="UniProtKB-UniRule"/>
</dbReference>
<dbReference type="Proteomes" id="UP000325182">
    <property type="component" value="Unassembled WGS sequence"/>
</dbReference>
<dbReference type="InterPro" id="IPR052731">
    <property type="entry name" value="B_subtilis_Trans_State_Reg"/>
</dbReference>
<feature type="domain" description="SpoVT-AbrB" evidence="2">
    <location>
        <begin position="5"/>
        <end position="50"/>
    </location>
</feature>
<dbReference type="PANTHER" id="PTHR36432">
    <property type="match status" value="1"/>
</dbReference>
<dbReference type="Pfam" id="PF04014">
    <property type="entry name" value="MazE_antitoxin"/>
    <property type="match status" value="1"/>
</dbReference>
<organism evidence="3 4">
    <name type="scientific">Rossellomorea vietnamensis</name>
    <dbReference type="NCBI Taxonomy" id="218284"/>
    <lineage>
        <taxon>Bacteria</taxon>
        <taxon>Bacillati</taxon>
        <taxon>Bacillota</taxon>
        <taxon>Bacilli</taxon>
        <taxon>Bacillales</taxon>
        <taxon>Bacillaceae</taxon>
        <taxon>Rossellomorea</taxon>
    </lineage>
</organism>
<gene>
    <name evidence="3" type="ORF">FZC84_12035</name>
</gene>
<evidence type="ECO:0000256" key="1">
    <source>
        <dbReference type="PROSITE-ProRule" id="PRU01076"/>
    </source>
</evidence>
<dbReference type="Gene3D" id="2.10.260.10">
    <property type="match status" value="1"/>
</dbReference>
<reference evidence="3 4" key="1">
    <citation type="submission" date="2019-08" db="EMBL/GenBank/DDBJ databases">
        <title>Bacillus genomes from the desert of Cuatro Cienegas, Coahuila.</title>
        <authorList>
            <person name="Olmedo-Alvarez G."/>
        </authorList>
    </citation>
    <scope>NUCLEOTIDE SEQUENCE [LARGE SCALE GENOMIC DNA]</scope>
    <source>
        <strain evidence="3 4">CH128b_4D</strain>
    </source>
</reference>
<proteinExistence type="predicted"/>
<evidence type="ECO:0000313" key="3">
    <source>
        <dbReference type="EMBL" id="TYR99098.1"/>
    </source>
</evidence>
<dbReference type="PANTHER" id="PTHR36432:SF1">
    <property type="entry name" value="STAGE V SPORULATION PROTEIN T"/>
    <property type="match status" value="1"/>
</dbReference>
<protein>
    <submittedName>
        <fullName evidence="3">AbrB/MazE/SpoVT family DNA-binding domain-containing protein</fullName>
    </submittedName>
</protein>
<dbReference type="InterPro" id="IPR037914">
    <property type="entry name" value="SpoVT-AbrB_sf"/>
</dbReference>
<dbReference type="EMBL" id="VTEG01000007">
    <property type="protein sequence ID" value="TYR99098.1"/>
    <property type="molecule type" value="Genomic_DNA"/>
</dbReference>
<evidence type="ECO:0000259" key="2">
    <source>
        <dbReference type="PROSITE" id="PS51740"/>
    </source>
</evidence>
<sequence>MKATGVTRRIDELGRVVIPKELRTTQGINAGDPIEFFVDKSGIVLRPYQTDEKKKSTLTWLQNALSDATNEEDKETIAEVIAYVKQA</sequence>
<accession>A0A5D4MC79</accession>